<feature type="transmembrane region" description="Helical" evidence="6">
    <location>
        <begin position="293"/>
        <end position="318"/>
    </location>
</feature>
<evidence type="ECO:0000313" key="10">
    <source>
        <dbReference type="Proteomes" id="UP000240481"/>
    </source>
</evidence>
<dbReference type="InterPro" id="IPR020846">
    <property type="entry name" value="MFS_dom"/>
</dbReference>
<feature type="transmembrane region" description="Helical" evidence="6">
    <location>
        <begin position="325"/>
        <end position="345"/>
    </location>
</feature>
<keyword evidence="5 6" id="KW-0472">Membrane</keyword>
<feature type="transmembrane region" description="Helical" evidence="6">
    <location>
        <begin position="137"/>
        <end position="158"/>
    </location>
</feature>
<evidence type="ECO:0000256" key="6">
    <source>
        <dbReference type="SAM" id="Phobius"/>
    </source>
</evidence>
<feature type="transmembrane region" description="Helical" evidence="6">
    <location>
        <begin position="269"/>
        <end position="287"/>
    </location>
</feature>
<feature type="transmembrane region" description="Helical" evidence="6">
    <location>
        <begin position="42"/>
        <end position="64"/>
    </location>
</feature>
<dbReference type="InterPro" id="IPR011701">
    <property type="entry name" value="MFS"/>
</dbReference>
<dbReference type="Pfam" id="PF07690">
    <property type="entry name" value="MFS_1"/>
    <property type="match status" value="2"/>
</dbReference>
<evidence type="ECO:0000313" key="9">
    <source>
        <dbReference type="EMBL" id="PSW23436.1"/>
    </source>
</evidence>
<dbReference type="PROSITE" id="PS50850">
    <property type="entry name" value="MFS"/>
    <property type="match status" value="1"/>
</dbReference>
<feature type="chain" id="PRO_5015424286" evidence="7">
    <location>
        <begin position="25"/>
        <end position="394"/>
    </location>
</feature>
<feature type="transmembrane region" description="Helical" evidence="6">
    <location>
        <begin position="357"/>
        <end position="380"/>
    </location>
</feature>
<feature type="transmembrane region" description="Helical" evidence="6">
    <location>
        <begin position="76"/>
        <end position="93"/>
    </location>
</feature>
<reference evidence="9 10" key="1">
    <citation type="submission" date="2018-01" db="EMBL/GenBank/DDBJ databases">
        <title>Whole genome sequencing of Histamine producing bacteria.</title>
        <authorList>
            <person name="Butler K."/>
        </authorList>
    </citation>
    <scope>NUCLEOTIDE SEQUENCE [LARGE SCALE GENOMIC DNA]</scope>
    <source>
        <strain evidence="9 10">DSM 24669</strain>
    </source>
</reference>
<evidence type="ECO:0000256" key="3">
    <source>
        <dbReference type="ARBA" id="ARBA00022692"/>
    </source>
</evidence>
<dbReference type="RefSeq" id="WP_107302856.1">
    <property type="nucleotide sequence ID" value="NZ_AP024852.1"/>
</dbReference>
<dbReference type="InterPro" id="IPR050189">
    <property type="entry name" value="MFS_Efflux_Transporters"/>
</dbReference>
<comment type="subcellular location">
    <subcellularLocation>
        <location evidence="1">Cell membrane</location>
        <topology evidence="1">Multi-pass membrane protein</topology>
    </subcellularLocation>
</comment>
<protein>
    <submittedName>
        <fullName evidence="9">MFS transporter</fullName>
    </submittedName>
</protein>
<accession>A0A2T3P4H3</accession>
<keyword evidence="4 6" id="KW-1133">Transmembrane helix</keyword>
<feature type="transmembrane region" description="Helical" evidence="6">
    <location>
        <begin position="164"/>
        <end position="182"/>
    </location>
</feature>
<evidence type="ECO:0000256" key="4">
    <source>
        <dbReference type="ARBA" id="ARBA00022989"/>
    </source>
</evidence>
<dbReference type="GO" id="GO:0022857">
    <property type="term" value="F:transmembrane transporter activity"/>
    <property type="evidence" value="ECO:0007669"/>
    <property type="project" value="InterPro"/>
</dbReference>
<dbReference type="EMBL" id="PYLZ01000008">
    <property type="protein sequence ID" value="PSW23436.1"/>
    <property type="molecule type" value="Genomic_DNA"/>
</dbReference>
<dbReference type="Gene3D" id="1.20.1250.20">
    <property type="entry name" value="MFS general substrate transporter like domains"/>
    <property type="match status" value="1"/>
</dbReference>
<organism evidence="9 10">
    <name type="scientific">Photobacterium swingsii</name>
    <dbReference type="NCBI Taxonomy" id="680026"/>
    <lineage>
        <taxon>Bacteria</taxon>
        <taxon>Pseudomonadati</taxon>
        <taxon>Pseudomonadota</taxon>
        <taxon>Gammaproteobacteria</taxon>
        <taxon>Vibrionales</taxon>
        <taxon>Vibrionaceae</taxon>
        <taxon>Photobacterium</taxon>
    </lineage>
</organism>
<evidence type="ECO:0000259" key="8">
    <source>
        <dbReference type="PROSITE" id="PS50850"/>
    </source>
</evidence>
<comment type="caution">
    <text evidence="9">The sequence shown here is derived from an EMBL/GenBank/DDBJ whole genome shotgun (WGS) entry which is preliminary data.</text>
</comment>
<dbReference type="SUPFAM" id="SSF103473">
    <property type="entry name" value="MFS general substrate transporter"/>
    <property type="match status" value="1"/>
</dbReference>
<feature type="transmembrane region" description="Helical" evidence="6">
    <location>
        <begin position="240"/>
        <end position="257"/>
    </location>
</feature>
<dbReference type="Proteomes" id="UP000240481">
    <property type="component" value="Unassembled WGS sequence"/>
</dbReference>
<feature type="transmembrane region" description="Helical" evidence="6">
    <location>
        <begin position="105"/>
        <end position="125"/>
    </location>
</feature>
<keyword evidence="10" id="KW-1185">Reference proteome</keyword>
<dbReference type="PANTHER" id="PTHR43124:SF3">
    <property type="entry name" value="CHLORAMPHENICOL EFFLUX PUMP RV0191"/>
    <property type="match status" value="1"/>
</dbReference>
<gene>
    <name evidence="9" type="ORF">C9I94_15020</name>
</gene>
<feature type="domain" description="Major facilitator superfamily (MFS) profile" evidence="8">
    <location>
        <begin position="10"/>
        <end position="380"/>
    </location>
</feature>
<evidence type="ECO:0000256" key="5">
    <source>
        <dbReference type="ARBA" id="ARBA00023136"/>
    </source>
</evidence>
<proteinExistence type="predicted"/>
<dbReference type="CDD" id="cd17473">
    <property type="entry name" value="MFS_arabinose_efflux_permease_like"/>
    <property type="match status" value="1"/>
</dbReference>
<evidence type="ECO:0000256" key="2">
    <source>
        <dbReference type="ARBA" id="ARBA00022475"/>
    </source>
</evidence>
<name>A0A2T3P4H3_9GAMM</name>
<evidence type="ECO:0000256" key="7">
    <source>
        <dbReference type="SAM" id="SignalP"/>
    </source>
</evidence>
<sequence length="394" mass="42778">MINNEIKRLTKLCLLLGSSLLVMANAAIVPSLAELNHVFNDPFGVSLMMTLPAFAVVVFAPFVASIINALGEKNTILLGFGLSGLAGSSGLWIDSLNMLLVGRFMLGMSIAICMTVINDLIASYFDGEARIRFISHQAIAVNIGGIMFVVASGWLTTIHWRLPFAIYLVAIIALVLSLKGIVPVNKVKHSGLKRIHLHDYKAVFPFYLLGLFGMLSYYLIMIDLPFTLKNSLGFNSAQTGMLLGGMSLISATVAYLFKFVLAKVGEQRTLAMCFYCFMVAFCALTLVDLSWGAYVAVASTGIAFGLLLPILTHLVIMYSVEKRRTAMLSGFVMFYFIGQALSALVRDASSALSPGTLYIGFAVVCAIIATLHIGVLDSMVRRKRDALKAREVEA</sequence>
<dbReference type="InterPro" id="IPR036259">
    <property type="entry name" value="MFS_trans_sf"/>
</dbReference>
<dbReference type="AlphaFoldDB" id="A0A2T3P4H3"/>
<feature type="transmembrane region" description="Helical" evidence="6">
    <location>
        <begin position="202"/>
        <end position="220"/>
    </location>
</feature>
<dbReference type="OrthoDB" id="9812221at2"/>
<keyword evidence="2" id="KW-1003">Cell membrane</keyword>
<keyword evidence="3 6" id="KW-0812">Transmembrane</keyword>
<feature type="signal peptide" evidence="7">
    <location>
        <begin position="1"/>
        <end position="24"/>
    </location>
</feature>
<dbReference type="PANTHER" id="PTHR43124">
    <property type="entry name" value="PURINE EFFLUX PUMP PBUE"/>
    <property type="match status" value="1"/>
</dbReference>
<evidence type="ECO:0000256" key="1">
    <source>
        <dbReference type="ARBA" id="ARBA00004651"/>
    </source>
</evidence>
<keyword evidence="7" id="KW-0732">Signal</keyword>
<dbReference type="GO" id="GO:0005886">
    <property type="term" value="C:plasma membrane"/>
    <property type="evidence" value="ECO:0007669"/>
    <property type="project" value="UniProtKB-SubCell"/>
</dbReference>